<dbReference type="EMBL" id="PQIB02000005">
    <property type="protein sequence ID" value="RLN16721.1"/>
    <property type="molecule type" value="Genomic_DNA"/>
</dbReference>
<evidence type="ECO:0000313" key="2">
    <source>
        <dbReference type="Proteomes" id="UP000275267"/>
    </source>
</evidence>
<comment type="caution">
    <text evidence="1">The sequence shown here is derived from an EMBL/GenBank/DDBJ whole genome shotgun (WGS) entry which is preliminary data.</text>
</comment>
<dbReference type="Proteomes" id="UP000275267">
    <property type="component" value="Unassembled WGS sequence"/>
</dbReference>
<protein>
    <submittedName>
        <fullName evidence="1">Uncharacterized protein</fullName>
    </submittedName>
</protein>
<accession>A0A3L6S6Z8</accession>
<keyword evidence="2" id="KW-1185">Reference proteome</keyword>
<name>A0A3L6S6Z8_PANMI</name>
<proteinExistence type="predicted"/>
<reference evidence="2" key="1">
    <citation type="journal article" date="2019" name="Nat. Commun.">
        <title>The genome of broomcorn millet.</title>
        <authorList>
            <person name="Zou C."/>
            <person name="Miki D."/>
            <person name="Li D."/>
            <person name="Tang Q."/>
            <person name="Xiao L."/>
            <person name="Rajput S."/>
            <person name="Deng P."/>
            <person name="Jia W."/>
            <person name="Huang R."/>
            <person name="Zhang M."/>
            <person name="Sun Y."/>
            <person name="Hu J."/>
            <person name="Fu X."/>
            <person name="Schnable P.S."/>
            <person name="Li F."/>
            <person name="Zhang H."/>
            <person name="Feng B."/>
            <person name="Zhu X."/>
            <person name="Liu R."/>
            <person name="Schnable J.C."/>
            <person name="Zhu J.-K."/>
            <person name="Zhang H."/>
        </authorList>
    </citation>
    <scope>NUCLEOTIDE SEQUENCE [LARGE SCALE GENOMIC DNA]</scope>
</reference>
<dbReference type="AlphaFoldDB" id="A0A3L6S6Z8"/>
<gene>
    <name evidence="1" type="ORF">C2845_PM02G03410</name>
</gene>
<organism evidence="1 2">
    <name type="scientific">Panicum miliaceum</name>
    <name type="common">Proso millet</name>
    <name type="synonym">Broomcorn millet</name>
    <dbReference type="NCBI Taxonomy" id="4540"/>
    <lineage>
        <taxon>Eukaryota</taxon>
        <taxon>Viridiplantae</taxon>
        <taxon>Streptophyta</taxon>
        <taxon>Embryophyta</taxon>
        <taxon>Tracheophyta</taxon>
        <taxon>Spermatophyta</taxon>
        <taxon>Magnoliopsida</taxon>
        <taxon>Liliopsida</taxon>
        <taxon>Poales</taxon>
        <taxon>Poaceae</taxon>
        <taxon>PACMAD clade</taxon>
        <taxon>Panicoideae</taxon>
        <taxon>Panicodae</taxon>
        <taxon>Paniceae</taxon>
        <taxon>Panicinae</taxon>
        <taxon>Panicum</taxon>
        <taxon>Panicum sect. Panicum</taxon>
    </lineage>
</organism>
<sequence length="82" mass="9751">MFMLLSRINALTPSRRHTHHIIARRVLYKIRQSLVVIREFTRLKERCFKCGAIRLLCHRCIEELGWELNLPSMEGVTYLLAK</sequence>
<evidence type="ECO:0000313" key="1">
    <source>
        <dbReference type="EMBL" id="RLN16721.1"/>
    </source>
</evidence>